<protein>
    <submittedName>
        <fullName evidence="1">Uncharacterized protein</fullName>
    </submittedName>
</protein>
<evidence type="ECO:0000313" key="1">
    <source>
        <dbReference type="EMBL" id="JAD72798.1"/>
    </source>
</evidence>
<name>A0A0A9CEA5_ARUDO</name>
<dbReference type="EMBL" id="GBRH01225097">
    <property type="protein sequence ID" value="JAD72798.1"/>
    <property type="molecule type" value="Transcribed_RNA"/>
</dbReference>
<sequence>MGHKMIDHPVRTRTPNSLCTIYDLLSTLIMFE</sequence>
<dbReference type="AlphaFoldDB" id="A0A0A9CEA5"/>
<reference evidence="1" key="2">
    <citation type="journal article" date="2015" name="Data Brief">
        <title>Shoot transcriptome of the giant reed, Arundo donax.</title>
        <authorList>
            <person name="Barrero R.A."/>
            <person name="Guerrero F.D."/>
            <person name="Moolhuijzen P."/>
            <person name="Goolsby J.A."/>
            <person name="Tidwell J."/>
            <person name="Bellgard S.E."/>
            <person name="Bellgard M.I."/>
        </authorList>
    </citation>
    <scope>NUCLEOTIDE SEQUENCE</scope>
    <source>
        <tissue evidence="1">Shoot tissue taken approximately 20 cm above the soil surface</tissue>
    </source>
</reference>
<organism evidence="1">
    <name type="scientific">Arundo donax</name>
    <name type="common">Giant reed</name>
    <name type="synonym">Donax arundinaceus</name>
    <dbReference type="NCBI Taxonomy" id="35708"/>
    <lineage>
        <taxon>Eukaryota</taxon>
        <taxon>Viridiplantae</taxon>
        <taxon>Streptophyta</taxon>
        <taxon>Embryophyta</taxon>
        <taxon>Tracheophyta</taxon>
        <taxon>Spermatophyta</taxon>
        <taxon>Magnoliopsida</taxon>
        <taxon>Liliopsida</taxon>
        <taxon>Poales</taxon>
        <taxon>Poaceae</taxon>
        <taxon>PACMAD clade</taxon>
        <taxon>Arundinoideae</taxon>
        <taxon>Arundineae</taxon>
        <taxon>Arundo</taxon>
    </lineage>
</organism>
<proteinExistence type="predicted"/>
<accession>A0A0A9CEA5</accession>
<reference evidence="1" key="1">
    <citation type="submission" date="2014-09" db="EMBL/GenBank/DDBJ databases">
        <authorList>
            <person name="Magalhaes I.L.F."/>
            <person name="Oliveira U."/>
            <person name="Santos F.R."/>
            <person name="Vidigal T.H.D.A."/>
            <person name="Brescovit A.D."/>
            <person name="Santos A.J."/>
        </authorList>
    </citation>
    <scope>NUCLEOTIDE SEQUENCE</scope>
    <source>
        <tissue evidence="1">Shoot tissue taken approximately 20 cm above the soil surface</tissue>
    </source>
</reference>